<evidence type="ECO:0000313" key="2">
    <source>
        <dbReference type="Proteomes" id="UP000662088"/>
    </source>
</evidence>
<accession>A0A8I0A8J9</accession>
<dbReference type="Pfam" id="PF02620">
    <property type="entry name" value="YceD"/>
    <property type="match status" value="1"/>
</dbReference>
<reference evidence="1" key="1">
    <citation type="submission" date="2020-08" db="EMBL/GenBank/DDBJ databases">
        <title>Genome public.</title>
        <authorList>
            <person name="Liu C."/>
            <person name="Sun Q."/>
        </authorList>
    </citation>
    <scope>NUCLEOTIDE SEQUENCE</scope>
    <source>
        <strain evidence="1">NSJ-42</strain>
    </source>
</reference>
<keyword evidence="2" id="KW-1185">Reference proteome</keyword>
<dbReference type="PANTHER" id="PTHR34374:SF1">
    <property type="entry name" value="LARGE RIBOSOMAL RNA SUBUNIT ACCUMULATION PROTEIN YCED HOMOLOG 1, CHLOROPLASTIC"/>
    <property type="match status" value="1"/>
</dbReference>
<dbReference type="Proteomes" id="UP000662088">
    <property type="component" value="Unassembled WGS sequence"/>
</dbReference>
<organism evidence="1 2">
    <name type="scientific">Clostridium lentum</name>
    <dbReference type="NCBI Taxonomy" id="2763037"/>
    <lineage>
        <taxon>Bacteria</taxon>
        <taxon>Bacillati</taxon>
        <taxon>Bacillota</taxon>
        <taxon>Clostridia</taxon>
        <taxon>Eubacteriales</taxon>
        <taxon>Clostridiaceae</taxon>
        <taxon>Clostridium</taxon>
    </lineage>
</organism>
<evidence type="ECO:0000313" key="1">
    <source>
        <dbReference type="EMBL" id="MBC5639901.1"/>
    </source>
</evidence>
<dbReference type="PANTHER" id="PTHR34374">
    <property type="entry name" value="LARGE RIBOSOMAL RNA SUBUNIT ACCUMULATION PROTEIN YCED HOMOLOG 1, CHLOROPLASTIC"/>
    <property type="match status" value="1"/>
</dbReference>
<dbReference type="RefSeq" id="WP_022212312.1">
    <property type="nucleotide sequence ID" value="NZ_JACOOQ010000007.1"/>
</dbReference>
<proteinExistence type="predicted"/>
<name>A0A8I0A8J9_9CLOT</name>
<dbReference type="InterPro" id="IPR003772">
    <property type="entry name" value="YceD"/>
</dbReference>
<sequence>MIIKFSDLLAKGSRNKEIKLSFEFQPVKFEGEEIKAVSMVDVNGQVNSKDEILELKAHIKTNLELTCSRCLDTFIYPIDVDIEERFTKSKELQDDEELIFVEDDTLDIIQIVENCIISTLPIKRLCKEDCKGLCSQCGTNKNVKECQCDNFDVDIRLAKLRELFGE</sequence>
<gene>
    <name evidence="1" type="ORF">H8R92_05545</name>
</gene>
<dbReference type="EMBL" id="JACOOQ010000007">
    <property type="protein sequence ID" value="MBC5639901.1"/>
    <property type="molecule type" value="Genomic_DNA"/>
</dbReference>
<dbReference type="AlphaFoldDB" id="A0A8I0A8J9"/>
<protein>
    <submittedName>
        <fullName evidence="1">DUF177 domain-containing protein</fullName>
    </submittedName>
</protein>
<comment type="caution">
    <text evidence="1">The sequence shown here is derived from an EMBL/GenBank/DDBJ whole genome shotgun (WGS) entry which is preliminary data.</text>
</comment>